<feature type="region of interest" description="Disordered" evidence="3">
    <location>
        <begin position="126"/>
        <end position="224"/>
    </location>
</feature>
<evidence type="ECO:0000259" key="4">
    <source>
        <dbReference type="Pfam" id="PF10187"/>
    </source>
</evidence>
<reference evidence="5 6" key="1">
    <citation type="submission" date="2018-07" db="EMBL/GenBank/DDBJ databases">
        <title>The complete nuclear genome of the prasinophyte Chloropicon primus (CCMP1205).</title>
        <authorList>
            <person name="Pombert J.-F."/>
            <person name="Otis C."/>
            <person name="Turmel M."/>
            <person name="Lemieux C."/>
        </authorList>
    </citation>
    <scope>NUCLEOTIDE SEQUENCE [LARGE SCALE GENOMIC DNA]</scope>
    <source>
        <strain evidence="5 6">CCMP1205</strain>
    </source>
</reference>
<sequence>MEGERRKVGMVRVEREEQVFEREAILGRDAESVFPTELKAASENEANAVTNAVKEALGSVKFVTESQVEEIKNKEGGGAGAESSKPLSQVLHERKQQKNDEFQEQWKLMKQGKNRPLDADELEFLESVEAKKRKVEDSRKAEEETELLAFQLAREQATTTHEGPKKTTSSATAKPSLQRQRKPQSILRVKPVVVPRKEVEGKRKQDAGVASGLSLLGDYGSDSD</sequence>
<evidence type="ECO:0000313" key="5">
    <source>
        <dbReference type="EMBL" id="QDZ17950.1"/>
    </source>
</evidence>
<name>A0A5B8MF97_9CHLO</name>
<dbReference type="STRING" id="1764295.A0A5B8MF97"/>
<protein>
    <recommendedName>
        <fullName evidence="4">FAM192A/Fyv6 N-terminal domain-containing protein</fullName>
    </recommendedName>
</protein>
<dbReference type="PANTHER" id="PTHR13495:SF0">
    <property type="entry name" value="PSME3-INTERACTING PROTEIN"/>
    <property type="match status" value="1"/>
</dbReference>
<gene>
    <name evidence="5" type="ORF">A3770_01p04680</name>
</gene>
<dbReference type="EMBL" id="CP031034">
    <property type="protein sequence ID" value="QDZ17950.1"/>
    <property type="molecule type" value="Genomic_DNA"/>
</dbReference>
<evidence type="ECO:0000256" key="1">
    <source>
        <dbReference type="ARBA" id="ARBA00004123"/>
    </source>
</evidence>
<feature type="compositionally biased region" description="Basic and acidic residues" evidence="3">
    <location>
        <begin position="128"/>
        <end position="142"/>
    </location>
</feature>
<dbReference type="PANTHER" id="PTHR13495">
    <property type="entry name" value="NEFA-INTERACTING NUCLEAR PROTEIN NIP30"/>
    <property type="match status" value="1"/>
</dbReference>
<dbReference type="InterPro" id="IPR039845">
    <property type="entry name" value="FAM192A"/>
</dbReference>
<evidence type="ECO:0000256" key="2">
    <source>
        <dbReference type="ARBA" id="ARBA00023242"/>
    </source>
</evidence>
<keyword evidence="6" id="KW-1185">Reference proteome</keyword>
<feature type="compositionally biased region" description="Basic and acidic residues" evidence="3">
    <location>
        <begin position="91"/>
        <end position="101"/>
    </location>
</feature>
<evidence type="ECO:0000256" key="3">
    <source>
        <dbReference type="SAM" id="MobiDB-lite"/>
    </source>
</evidence>
<organism evidence="5 6">
    <name type="scientific">Chloropicon primus</name>
    <dbReference type="NCBI Taxonomy" id="1764295"/>
    <lineage>
        <taxon>Eukaryota</taxon>
        <taxon>Viridiplantae</taxon>
        <taxon>Chlorophyta</taxon>
        <taxon>Chloropicophyceae</taxon>
        <taxon>Chloropicales</taxon>
        <taxon>Chloropicaceae</taxon>
        <taxon>Chloropicon</taxon>
    </lineage>
</organism>
<dbReference type="Pfam" id="PF10187">
    <property type="entry name" value="FAM192A_Fyv6_N"/>
    <property type="match status" value="1"/>
</dbReference>
<feature type="compositionally biased region" description="Basic and acidic residues" evidence="3">
    <location>
        <begin position="195"/>
        <end position="206"/>
    </location>
</feature>
<dbReference type="AlphaFoldDB" id="A0A5B8MF97"/>
<proteinExistence type="predicted"/>
<feature type="domain" description="FAM192A/Fyv6 N-terminal" evidence="4">
    <location>
        <begin position="79"/>
        <end position="150"/>
    </location>
</feature>
<dbReference type="OrthoDB" id="75807at2759"/>
<keyword evidence="2" id="KW-0539">Nucleus</keyword>
<comment type="subcellular location">
    <subcellularLocation>
        <location evidence="1">Nucleus</location>
    </subcellularLocation>
</comment>
<dbReference type="Proteomes" id="UP000316726">
    <property type="component" value="Chromosome 1"/>
</dbReference>
<accession>A0A5B8MF97</accession>
<feature type="compositionally biased region" description="Polar residues" evidence="3">
    <location>
        <begin position="156"/>
        <end position="178"/>
    </location>
</feature>
<dbReference type="GO" id="GO:0005634">
    <property type="term" value="C:nucleus"/>
    <property type="evidence" value="ECO:0007669"/>
    <property type="project" value="UniProtKB-SubCell"/>
</dbReference>
<evidence type="ECO:0000313" key="6">
    <source>
        <dbReference type="Proteomes" id="UP000316726"/>
    </source>
</evidence>
<feature type="region of interest" description="Disordered" evidence="3">
    <location>
        <begin position="70"/>
        <end position="101"/>
    </location>
</feature>
<dbReference type="InterPro" id="IPR019331">
    <property type="entry name" value="FAM192A/Fyv6_N"/>
</dbReference>